<feature type="compositionally biased region" description="Basic and acidic residues" evidence="7">
    <location>
        <begin position="72"/>
        <end position="87"/>
    </location>
</feature>
<dbReference type="CDD" id="cd20335">
    <property type="entry name" value="BRcat_RBR"/>
    <property type="match status" value="1"/>
</dbReference>
<feature type="compositionally biased region" description="Acidic residues" evidence="7">
    <location>
        <begin position="91"/>
        <end position="103"/>
    </location>
</feature>
<dbReference type="InterPro" id="IPR017907">
    <property type="entry name" value="Znf_RING_CS"/>
</dbReference>
<dbReference type="PROSITE" id="PS00518">
    <property type="entry name" value="ZF_RING_1"/>
    <property type="match status" value="1"/>
</dbReference>
<evidence type="ECO:0000256" key="2">
    <source>
        <dbReference type="ARBA" id="ARBA00022723"/>
    </source>
</evidence>
<dbReference type="OrthoDB" id="10009520at2759"/>
<comment type="caution">
    <text evidence="9">The sequence shown here is derived from an EMBL/GenBank/DDBJ whole genome shotgun (WGS) entry which is preliminary data.</text>
</comment>
<accession>A0A2K0WUP2</accession>
<dbReference type="InterPro" id="IPR044066">
    <property type="entry name" value="TRIAD_supradom"/>
</dbReference>
<dbReference type="STRING" id="42673.A0A2K0WUP2"/>
<name>A0A2K0WUP2_GIBNY</name>
<evidence type="ECO:0000256" key="4">
    <source>
        <dbReference type="ARBA" id="ARBA00022771"/>
    </source>
</evidence>
<feature type="compositionally biased region" description="Acidic residues" evidence="7">
    <location>
        <begin position="145"/>
        <end position="169"/>
    </location>
</feature>
<keyword evidence="10" id="KW-1185">Reference proteome</keyword>
<dbReference type="AlphaFoldDB" id="A0A2K0WUP2"/>
<dbReference type="Proteomes" id="UP000236664">
    <property type="component" value="Unassembled WGS sequence"/>
</dbReference>
<feature type="compositionally biased region" description="Acidic residues" evidence="7">
    <location>
        <begin position="59"/>
        <end position="71"/>
    </location>
</feature>
<dbReference type="InterPro" id="IPR031127">
    <property type="entry name" value="E3_UB_ligase_RBR"/>
</dbReference>
<feature type="domain" description="RING-type" evidence="8">
    <location>
        <begin position="207"/>
        <end position="413"/>
    </location>
</feature>
<dbReference type="PANTHER" id="PTHR11685">
    <property type="entry name" value="RBR FAMILY RING FINGER AND IBR DOMAIN-CONTAINING"/>
    <property type="match status" value="1"/>
</dbReference>
<gene>
    <name evidence="9" type="ORF">FNYG_01012</name>
</gene>
<dbReference type="SUPFAM" id="SSF57850">
    <property type="entry name" value="RING/U-box"/>
    <property type="match status" value="1"/>
</dbReference>
<dbReference type="GO" id="GO:0004842">
    <property type="term" value="F:ubiquitin-protein transferase activity"/>
    <property type="evidence" value="ECO:0007669"/>
    <property type="project" value="InterPro"/>
</dbReference>
<dbReference type="GO" id="GO:0008270">
    <property type="term" value="F:zinc ion binding"/>
    <property type="evidence" value="ECO:0007669"/>
    <property type="project" value="UniProtKB-KW"/>
</dbReference>
<dbReference type="InterPro" id="IPR013083">
    <property type="entry name" value="Znf_RING/FYVE/PHD"/>
</dbReference>
<evidence type="ECO:0000313" key="9">
    <source>
        <dbReference type="EMBL" id="PNP85956.1"/>
    </source>
</evidence>
<keyword evidence="2" id="KW-0479">Metal-binding</keyword>
<keyword evidence="3" id="KW-0677">Repeat</keyword>
<evidence type="ECO:0000256" key="7">
    <source>
        <dbReference type="SAM" id="MobiDB-lite"/>
    </source>
</evidence>
<evidence type="ECO:0000256" key="1">
    <source>
        <dbReference type="ARBA" id="ARBA00022679"/>
    </source>
</evidence>
<dbReference type="Gene3D" id="3.30.40.10">
    <property type="entry name" value="Zinc/RING finger domain, C3HC4 (zinc finger)"/>
    <property type="match status" value="1"/>
</dbReference>
<dbReference type="GO" id="GO:0016567">
    <property type="term" value="P:protein ubiquitination"/>
    <property type="evidence" value="ECO:0007669"/>
    <property type="project" value="InterPro"/>
</dbReference>
<sequence length="451" mass="50549">MDAQQDYDEDTSSEEALLLAVVRRAYEASNQRDRQYQQTSEQELGEEPETQDNSSHDEGDLDSEMDVDDEGIEHTSDMPEDLSDGKLDFQSGEESEESEDHDVEMDRDSANDMDLEDMLDDLSDGFSDFETEEDTEEHQPNGESESQDDTSNDDMAVDEEAEDNSEDMLDPLSDGPSDDEQGGETEQQSHRLATPEDSATQESDQIETKDCAACYSEDLPVTVLQEIPCGHAYCRLCLIHTVEISLSLASYFPARCCDEEIPLEAIEAHMHQSDVQRYREKLAEHRTIDRTYCSNRQCLEFIPPNNTSDGGEPCYRYEAECPACKEVTCTTCKDKGHTGDCEKQVEMDQTLDLAESEGWKRCSRCGHLIEKIDGCIHISMPPNQLANLVNLLTYISQSVTAAMSSVTNAVENLRIAIVNRMSIQPLNNTNLTLSCSLPQRSPMPSVLDSHR</sequence>
<feature type="region of interest" description="Disordered" evidence="7">
    <location>
        <begin position="27"/>
        <end position="204"/>
    </location>
</feature>
<dbReference type="PROSITE" id="PS51873">
    <property type="entry name" value="TRIAD"/>
    <property type="match status" value="1"/>
</dbReference>
<evidence type="ECO:0000256" key="3">
    <source>
        <dbReference type="ARBA" id="ARBA00022737"/>
    </source>
</evidence>
<keyword evidence="4" id="KW-0863">Zinc-finger</keyword>
<reference evidence="9 10" key="1">
    <citation type="submission" date="2017-06" db="EMBL/GenBank/DDBJ databases">
        <title>Genome of Fusarium nygamai isolate CS10214.</title>
        <authorList>
            <person name="Gardiner D.M."/>
            <person name="Obanor F."/>
            <person name="Kazan K."/>
        </authorList>
    </citation>
    <scope>NUCLEOTIDE SEQUENCE [LARGE SCALE GENOMIC DNA]</scope>
    <source>
        <strain evidence="9 10">CS10214</strain>
    </source>
</reference>
<evidence type="ECO:0000313" key="10">
    <source>
        <dbReference type="Proteomes" id="UP000236664"/>
    </source>
</evidence>
<proteinExistence type="predicted"/>
<evidence type="ECO:0000256" key="5">
    <source>
        <dbReference type="ARBA" id="ARBA00022786"/>
    </source>
</evidence>
<organism evidence="9 10">
    <name type="scientific">Gibberella nygamai</name>
    <name type="common">Bean root rot disease fungus</name>
    <name type="synonym">Fusarium nygamai</name>
    <dbReference type="NCBI Taxonomy" id="42673"/>
    <lineage>
        <taxon>Eukaryota</taxon>
        <taxon>Fungi</taxon>
        <taxon>Dikarya</taxon>
        <taxon>Ascomycota</taxon>
        <taxon>Pezizomycotina</taxon>
        <taxon>Sordariomycetes</taxon>
        <taxon>Hypocreomycetidae</taxon>
        <taxon>Hypocreales</taxon>
        <taxon>Nectriaceae</taxon>
        <taxon>Fusarium</taxon>
        <taxon>Fusarium fujikuroi species complex</taxon>
    </lineage>
</organism>
<keyword evidence="6" id="KW-0862">Zinc</keyword>
<feature type="compositionally biased region" description="Acidic residues" evidence="7">
    <location>
        <begin position="111"/>
        <end position="136"/>
    </location>
</feature>
<evidence type="ECO:0000256" key="6">
    <source>
        <dbReference type="ARBA" id="ARBA00022833"/>
    </source>
</evidence>
<keyword evidence="1" id="KW-0808">Transferase</keyword>
<dbReference type="EMBL" id="MTQA01000018">
    <property type="protein sequence ID" value="PNP85956.1"/>
    <property type="molecule type" value="Genomic_DNA"/>
</dbReference>
<protein>
    <recommendedName>
        <fullName evidence="8">RING-type domain-containing protein</fullName>
    </recommendedName>
</protein>
<keyword evidence="5" id="KW-0833">Ubl conjugation pathway</keyword>
<evidence type="ECO:0000259" key="8">
    <source>
        <dbReference type="PROSITE" id="PS51873"/>
    </source>
</evidence>